<proteinExistence type="predicted"/>
<dbReference type="KEGG" id="dvv:114335058"/>
<dbReference type="SMART" id="SM00365">
    <property type="entry name" value="LRR_SD22"/>
    <property type="match status" value="3"/>
</dbReference>
<dbReference type="SUPFAM" id="SSF52058">
    <property type="entry name" value="L domain-like"/>
    <property type="match status" value="1"/>
</dbReference>
<dbReference type="GO" id="GO:0005737">
    <property type="term" value="C:cytoplasm"/>
    <property type="evidence" value="ECO:0007669"/>
    <property type="project" value="TreeGrafter"/>
</dbReference>
<evidence type="ECO:0000256" key="2">
    <source>
        <dbReference type="ARBA" id="ARBA00022737"/>
    </source>
</evidence>
<dbReference type="InParanoid" id="A0A6P7G952"/>
<gene>
    <name evidence="3" type="primary">LOC114335058</name>
</gene>
<evidence type="ECO:0000256" key="1">
    <source>
        <dbReference type="ARBA" id="ARBA00022614"/>
    </source>
</evidence>
<keyword evidence="1" id="KW-0433">Leucine-rich repeat</keyword>
<dbReference type="PROSITE" id="PS51450">
    <property type="entry name" value="LRR"/>
    <property type="match status" value="2"/>
</dbReference>
<sequence>MEEEVPGEGIALFTQDVEPTPQFYVEQIVENKLCFEEASRCLTTLGKDESAVRFAYLMLSAIDKKLTDVSVIVNFSHLQFVDVSGNYLTTEALQVLTQLPFLIYIRASNNKVESACFSTMHYLQVLILNKNFVRETGDISQPILETLELADNYIYTVQFDPDRLENLKELVLSSNHLLDTTGIYPKNLERLFMGKNKISRINTDLTLLKYLKYLHLRDNNIRKLSGFTEALENLSYLNLRGNKINKLRQLRKLKCLPKLETLIVLDNPFYRKDRVGSEYRGEITATLTDLTVRTEINEETARPQVDTIRVRILAILPNLIRLNKDFVSLEETEVVESTRQSLLDEIYGEESSEDDTDIASTTDYTTDFTDTDVEIADTRKYGTEEGTDVKLESKTVEFLGVKD</sequence>
<accession>A0A6P7G952</accession>
<dbReference type="RefSeq" id="XP_028141015.1">
    <property type="nucleotide sequence ID" value="XM_028285214.1"/>
</dbReference>
<name>A0A6P7G952_DIAVI</name>
<dbReference type="PANTHER" id="PTHR15454">
    <property type="entry name" value="NISCHARIN RELATED"/>
    <property type="match status" value="1"/>
</dbReference>
<keyword evidence="2" id="KW-0677">Repeat</keyword>
<evidence type="ECO:0000313" key="3">
    <source>
        <dbReference type="RefSeq" id="XP_028141015.1"/>
    </source>
</evidence>
<dbReference type="PANTHER" id="PTHR15454:SF56">
    <property type="entry name" value="PROTEIN PHOSPHATASE 1 REGULATORY SUBUNIT 7-RELATED"/>
    <property type="match status" value="1"/>
</dbReference>
<dbReference type="Gene3D" id="3.80.10.10">
    <property type="entry name" value="Ribonuclease Inhibitor"/>
    <property type="match status" value="2"/>
</dbReference>
<reference evidence="3" key="1">
    <citation type="submission" date="2025-08" db="UniProtKB">
        <authorList>
            <consortium name="RefSeq"/>
        </authorList>
    </citation>
    <scope>IDENTIFICATION</scope>
    <source>
        <tissue evidence="3">Whole insect</tissue>
    </source>
</reference>
<organism evidence="3">
    <name type="scientific">Diabrotica virgifera virgifera</name>
    <name type="common">western corn rootworm</name>
    <dbReference type="NCBI Taxonomy" id="50390"/>
    <lineage>
        <taxon>Eukaryota</taxon>
        <taxon>Metazoa</taxon>
        <taxon>Ecdysozoa</taxon>
        <taxon>Arthropoda</taxon>
        <taxon>Hexapoda</taxon>
        <taxon>Insecta</taxon>
        <taxon>Pterygota</taxon>
        <taxon>Neoptera</taxon>
        <taxon>Endopterygota</taxon>
        <taxon>Coleoptera</taxon>
        <taxon>Polyphaga</taxon>
        <taxon>Cucujiformia</taxon>
        <taxon>Chrysomeloidea</taxon>
        <taxon>Chrysomelidae</taxon>
        <taxon>Galerucinae</taxon>
        <taxon>Diabroticina</taxon>
        <taxon>Diabroticites</taxon>
        <taxon>Diabrotica</taxon>
    </lineage>
</organism>
<protein>
    <submittedName>
        <fullName evidence="3">Leucine-rich repeat-containing protein 23-like</fullName>
    </submittedName>
</protein>
<dbReference type="OrthoDB" id="271226at2759"/>
<dbReference type="InterPro" id="IPR032675">
    <property type="entry name" value="LRR_dom_sf"/>
</dbReference>
<dbReference type="AlphaFoldDB" id="A0A6P7G952"/>
<dbReference type="InterPro" id="IPR001611">
    <property type="entry name" value="Leu-rich_rpt"/>
</dbReference>